<evidence type="ECO:0000313" key="3">
    <source>
        <dbReference type="Proteomes" id="UP001501777"/>
    </source>
</evidence>
<feature type="region of interest" description="Disordered" evidence="1">
    <location>
        <begin position="93"/>
        <end position="115"/>
    </location>
</feature>
<gene>
    <name evidence="2" type="ORF">GCM10010276_32070</name>
</gene>
<reference evidence="2 3" key="1">
    <citation type="journal article" date="2019" name="Int. J. Syst. Evol. Microbiol.">
        <title>The Global Catalogue of Microorganisms (GCM) 10K type strain sequencing project: providing services to taxonomists for standard genome sequencing and annotation.</title>
        <authorList>
            <consortium name="The Broad Institute Genomics Platform"/>
            <consortium name="The Broad Institute Genome Sequencing Center for Infectious Disease"/>
            <person name="Wu L."/>
            <person name="Ma J."/>
        </authorList>
    </citation>
    <scope>NUCLEOTIDE SEQUENCE [LARGE SCALE GENOMIC DNA]</scope>
    <source>
        <strain evidence="2 3">JCM 4395</strain>
    </source>
</reference>
<comment type="caution">
    <text evidence="2">The sequence shown here is derived from an EMBL/GenBank/DDBJ whole genome shotgun (WGS) entry which is preliminary data.</text>
</comment>
<name>A0ABN3LUP6_STRLO</name>
<proteinExistence type="predicted"/>
<accession>A0ABN3LUP6</accession>
<organism evidence="2 3">
    <name type="scientific">Streptomyces longisporus</name>
    <dbReference type="NCBI Taxonomy" id="1948"/>
    <lineage>
        <taxon>Bacteria</taxon>
        <taxon>Bacillati</taxon>
        <taxon>Actinomycetota</taxon>
        <taxon>Actinomycetes</taxon>
        <taxon>Kitasatosporales</taxon>
        <taxon>Streptomycetaceae</taxon>
        <taxon>Streptomyces</taxon>
    </lineage>
</organism>
<keyword evidence="3" id="KW-1185">Reference proteome</keyword>
<dbReference type="EMBL" id="BAAASG010000007">
    <property type="protein sequence ID" value="GAA2490484.1"/>
    <property type="molecule type" value="Genomic_DNA"/>
</dbReference>
<protein>
    <submittedName>
        <fullName evidence="2">Uncharacterized protein</fullName>
    </submittedName>
</protein>
<evidence type="ECO:0000256" key="1">
    <source>
        <dbReference type="SAM" id="MobiDB-lite"/>
    </source>
</evidence>
<evidence type="ECO:0000313" key="2">
    <source>
        <dbReference type="EMBL" id="GAA2490484.1"/>
    </source>
</evidence>
<sequence>MIDVPAAVLDSLHGLAFGDAFGDRWFGVRHRRPGRLALRFAAAYADDTHRGYGSPMHDVLRRIGAGEPWQEVVTGQRRPPWSLEVTGQGSRIRNGGVRARRSASPGWRRRWSATG</sequence>
<dbReference type="Proteomes" id="UP001501777">
    <property type="component" value="Unassembled WGS sequence"/>
</dbReference>